<name>A0ABQ3BZN5_9GAMM</name>
<gene>
    <name evidence="2" type="ORF">GCM10008101_11200</name>
</gene>
<keyword evidence="3" id="KW-1185">Reference proteome</keyword>
<sequence>MDARHGAAMSHRIPNDPERVNVNDEQEAAYWCRELGCSAEELQEAVSAVGVQAADVRLHLGQATRDPSRAVDAVRG</sequence>
<proteinExistence type="predicted"/>
<reference evidence="3" key="1">
    <citation type="journal article" date="2019" name="Int. J. Syst. Evol. Microbiol.">
        <title>The Global Catalogue of Microorganisms (GCM) 10K type strain sequencing project: providing services to taxonomists for standard genome sequencing and annotation.</title>
        <authorList>
            <consortium name="The Broad Institute Genomics Platform"/>
            <consortium name="The Broad Institute Genome Sequencing Center for Infectious Disease"/>
            <person name="Wu L."/>
            <person name="Ma J."/>
        </authorList>
    </citation>
    <scope>NUCLEOTIDE SEQUENCE [LARGE SCALE GENOMIC DNA]</scope>
    <source>
        <strain evidence="3">KCTC 22558</strain>
    </source>
</reference>
<dbReference type="EMBL" id="BMXY01000001">
    <property type="protein sequence ID" value="GGZ59209.1"/>
    <property type="molecule type" value="Genomic_DNA"/>
</dbReference>
<dbReference type="Proteomes" id="UP000643403">
    <property type="component" value="Unassembled WGS sequence"/>
</dbReference>
<comment type="caution">
    <text evidence="2">The sequence shown here is derived from an EMBL/GenBank/DDBJ whole genome shotgun (WGS) entry which is preliminary data.</text>
</comment>
<protein>
    <recommendedName>
        <fullName evidence="4">DUF3606 domain-containing protein</fullName>
    </recommendedName>
</protein>
<evidence type="ECO:0008006" key="4">
    <source>
        <dbReference type="Google" id="ProtNLM"/>
    </source>
</evidence>
<accession>A0ABQ3BZN5</accession>
<evidence type="ECO:0000313" key="3">
    <source>
        <dbReference type="Proteomes" id="UP000643403"/>
    </source>
</evidence>
<feature type="region of interest" description="Disordered" evidence="1">
    <location>
        <begin position="1"/>
        <end position="21"/>
    </location>
</feature>
<dbReference type="Pfam" id="PF12244">
    <property type="entry name" value="DUF3606"/>
    <property type="match status" value="1"/>
</dbReference>
<evidence type="ECO:0000313" key="2">
    <source>
        <dbReference type="EMBL" id="GGZ59209.1"/>
    </source>
</evidence>
<evidence type="ECO:0000256" key="1">
    <source>
        <dbReference type="SAM" id="MobiDB-lite"/>
    </source>
</evidence>
<dbReference type="InterPro" id="IPR022037">
    <property type="entry name" value="DUF3606"/>
</dbReference>
<organism evidence="2 3">
    <name type="scientific">Cognatilysobacter xinjiangensis</name>
    <dbReference type="NCBI Taxonomy" id="546892"/>
    <lineage>
        <taxon>Bacteria</taxon>
        <taxon>Pseudomonadati</taxon>
        <taxon>Pseudomonadota</taxon>
        <taxon>Gammaproteobacteria</taxon>
        <taxon>Lysobacterales</taxon>
        <taxon>Lysobacteraceae</taxon>
        <taxon>Cognatilysobacter</taxon>
    </lineage>
</organism>